<dbReference type="Proteomes" id="UP000093962">
    <property type="component" value="Unassembled WGS sequence"/>
</dbReference>
<protein>
    <submittedName>
        <fullName evidence="1">Uncharacterized protein</fullName>
    </submittedName>
</protein>
<evidence type="ECO:0000313" key="1">
    <source>
        <dbReference type="EMBL" id="OBA86165.1"/>
    </source>
</evidence>
<name>A0A1A0ML61_MYCMU</name>
<dbReference type="AlphaFoldDB" id="A0A1A0ML61"/>
<reference evidence="1 2" key="1">
    <citation type="submission" date="2016-06" db="EMBL/GenBank/DDBJ databases">
        <authorList>
            <person name="Kjaerup R.B."/>
            <person name="Dalgaard T.S."/>
            <person name="Juul-Madsen H.R."/>
        </authorList>
    </citation>
    <scope>NUCLEOTIDE SEQUENCE [LARGE SCALE GENOMIC DNA]</scope>
    <source>
        <strain evidence="1 2">1199456.5</strain>
    </source>
</reference>
<gene>
    <name evidence="1" type="ORF">A5642_22890</name>
</gene>
<evidence type="ECO:0000313" key="2">
    <source>
        <dbReference type="Proteomes" id="UP000093962"/>
    </source>
</evidence>
<accession>A0A1A0ML61</accession>
<sequence length="173" mass="18667">MQLPPEPVMDDADALRYARMGGHVQLIPGSAAAALVARDGSWHAAETAWIAAAKQANVGAVELRSSRVPGVNGTSEGLSFDDAEDIHQRIAGLFDDESTRFERRKHLVGDAGDPDTRSLTYRSVLWPDFVFTATSDDDGGLESAEYRRARGKAQKAASPRGTAAVEYGLIRIR</sequence>
<comment type="caution">
    <text evidence="1">The sequence shown here is derived from an EMBL/GenBank/DDBJ whole genome shotgun (WGS) entry which is preliminary data.</text>
</comment>
<organism evidence="1 2">
    <name type="scientific">Mycolicibacterium mucogenicum</name>
    <name type="common">Mycobacterium mucogenicum</name>
    <dbReference type="NCBI Taxonomy" id="56689"/>
    <lineage>
        <taxon>Bacteria</taxon>
        <taxon>Bacillati</taxon>
        <taxon>Actinomycetota</taxon>
        <taxon>Actinomycetes</taxon>
        <taxon>Mycobacteriales</taxon>
        <taxon>Mycobacteriaceae</taxon>
        <taxon>Mycolicibacterium</taxon>
    </lineage>
</organism>
<dbReference type="EMBL" id="LZSF01000159">
    <property type="protein sequence ID" value="OBA86165.1"/>
    <property type="molecule type" value="Genomic_DNA"/>
</dbReference>
<proteinExistence type="predicted"/>